<evidence type="ECO:0000313" key="2">
    <source>
        <dbReference type="EMBL" id="KAF7819791.1"/>
    </source>
</evidence>
<feature type="compositionally biased region" description="Basic and acidic residues" evidence="1">
    <location>
        <begin position="1"/>
        <end position="10"/>
    </location>
</feature>
<organism evidence="2 3">
    <name type="scientific">Senna tora</name>
    <dbReference type="NCBI Taxonomy" id="362788"/>
    <lineage>
        <taxon>Eukaryota</taxon>
        <taxon>Viridiplantae</taxon>
        <taxon>Streptophyta</taxon>
        <taxon>Embryophyta</taxon>
        <taxon>Tracheophyta</taxon>
        <taxon>Spermatophyta</taxon>
        <taxon>Magnoliopsida</taxon>
        <taxon>eudicotyledons</taxon>
        <taxon>Gunneridae</taxon>
        <taxon>Pentapetalae</taxon>
        <taxon>rosids</taxon>
        <taxon>fabids</taxon>
        <taxon>Fabales</taxon>
        <taxon>Fabaceae</taxon>
        <taxon>Caesalpinioideae</taxon>
        <taxon>Cassia clade</taxon>
        <taxon>Senna</taxon>
    </lineage>
</organism>
<dbReference type="EMBL" id="JAAIUW010000008">
    <property type="protein sequence ID" value="KAF7819791.1"/>
    <property type="molecule type" value="Genomic_DNA"/>
</dbReference>
<gene>
    <name evidence="2" type="ORF">G2W53_025246</name>
</gene>
<feature type="compositionally biased region" description="Polar residues" evidence="1">
    <location>
        <begin position="54"/>
        <end position="64"/>
    </location>
</feature>
<evidence type="ECO:0000313" key="3">
    <source>
        <dbReference type="Proteomes" id="UP000634136"/>
    </source>
</evidence>
<feature type="region of interest" description="Disordered" evidence="1">
    <location>
        <begin position="1"/>
        <end position="77"/>
    </location>
</feature>
<keyword evidence="3" id="KW-1185">Reference proteome</keyword>
<sequence length="77" mass="8647">MGLPEYERTNIRYANSHPSNTPSLHTQSSANVTRPFLNLYDSQNIDSRKHRSGGVSNSKNSESSDTQEPDLELRLSL</sequence>
<protein>
    <submittedName>
        <fullName evidence="2">Protein SPEAR3-like</fullName>
    </submittedName>
</protein>
<dbReference type="Proteomes" id="UP000634136">
    <property type="component" value="Unassembled WGS sequence"/>
</dbReference>
<feature type="compositionally biased region" description="Polar residues" evidence="1">
    <location>
        <begin position="12"/>
        <end position="32"/>
    </location>
</feature>
<reference evidence="2" key="1">
    <citation type="submission" date="2020-09" db="EMBL/GenBank/DDBJ databases">
        <title>Genome-Enabled Discovery of Anthraquinone Biosynthesis in Senna tora.</title>
        <authorList>
            <person name="Kang S.-H."/>
            <person name="Pandey R.P."/>
            <person name="Lee C.-M."/>
            <person name="Sim J.-S."/>
            <person name="Jeong J.-T."/>
            <person name="Choi B.-S."/>
            <person name="Jung M."/>
            <person name="Ginzburg D."/>
            <person name="Zhao K."/>
            <person name="Won S.Y."/>
            <person name="Oh T.-J."/>
            <person name="Yu Y."/>
            <person name="Kim N.-H."/>
            <person name="Lee O.R."/>
            <person name="Lee T.-H."/>
            <person name="Bashyal P."/>
            <person name="Kim T.-S."/>
            <person name="Lee W.-H."/>
            <person name="Kawkins C."/>
            <person name="Kim C.-K."/>
            <person name="Kim J.S."/>
            <person name="Ahn B.O."/>
            <person name="Rhee S.Y."/>
            <person name="Sohng J.K."/>
        </authorList>
    </citation>
    <scope>NUCLEOTIDE SEQUENCE</scope>
    <source>
        <tissue evidence="2">Leaf</tissue>
    </source>
</reference>
<evidence type="ECO:0000256" key="1">
    <source>
        <dbReference type="SAM" id="MobiDB-lite"/>
    </source>
</evidence>
<name>A0A834TEI1_9FABA</name>
<dbReference type="OrthoDB" id="653455at2759"/>
<comment type="caution">
    <text evidence="2">The sequence shown here is derived from an EMBL/GenBank/DDBJ whole genome shotgun (WGS) entry which is preliminary data.</text>
</comment>
<accession>A0A834TEI1</accession>
<dbReference type="AlphaFoldDB" id="A0A834TEI1"/>
<proteinExistence type="predicted"/>